<feature type="transmembrane region" description="Helical" evidence="1">
    <location>
        <begin position="20"/>
        <end position="39"/>
    </location>
</feature>
<keyword evidence="1" id="KW-1133">Transmembrane helix</keyword>
<keyword evidence="3" id="KW-1185">Reference proteome</keyword>
<proteinExistence type="predicted"/>
<accession>A0A1Y1WKK9</accession>
<keyword evidence="1" id="KW-0812">Transmembrane</keyword>
<dbReference type="EMBL" id="MCFD01000001">
    <property type="protein sequence ID" value="ORX74110.1"/>
    <property type="molecule type" value="Genomic_DNA"/>
</dbReference>
<feature type="transmembrane region" description="Helical" evidence="1">
    <location>
        <begin position="176"/>
        <end position="194"/>
    </location>
</feature>
<reference evidence="2 3" key="1">
    <citation type="submission" date="2016-07" db="EMBL/GenBank/DDBJ databases">
        <title>Pervasive Adenine N6-methylation of Active Genes in Fungi.</title>
        <authorList>
            <consortium name="DOE Joint Genome Institute"/>
            <person name="Mondo S.J."/>
            <person name="Dannebaum R.O."/>
            <person name="Kuo R.C."/>
            <person name="Labutti K."/>
            <person name="Haridas S."/>
            <person name="Kuo A."/>
            <person name="Salamov A."/>
            <person name="Ahrendt S.R."/>
            <person name="Lipzen A."/>
            <person name="Sullivan W."/>
            <person name="Andreopoulos W.B."/>
            <person name="Clum A."/>
            <person name="Lindquist E."/>
            <person name="Daum C."/>
            <person name="Ramamoorthy G.K."/>
            <person name="Gryganskyi A."/>
            <person name="Culley D."/>
            <person name="Magnuson J.K."/>
            <person name="James T.Y."/>
            <person name="O'Malley M.A."/>
            <person name="Stajich J.E."/>
            <person name="Spatafora J.W."/>
            <person name="Visel A."/>
            <person name="Grigoriev I.V."/>
        </authorList>
    </citation>
    <scope>NUCLEOTIDE SEQUENCE [LARGE SCALE GENOMIC DNA]</scope>
    <source>
        <strain evidence="2 3">ATCC 12442</strain>
    </source>
</reference>
<evidence type="ECO:0000256" key="1">
    <source>
        <dbReference type="SAM" id="Phobius"/>
    </source>
</evidence>
<name>A0A1Y1WKK9_9FUNG</name>
<dbReference type="Proteomes" id="UP000193922">
    <property type="component" value="Unassembled WGS sequence"/>
</dbReference>
<keyword evidence="1" id="KW-0472">Membrane</keyword>
<comment type="caution">
    <text evidence="2">The sequence shown here is derived from an EMBL/GenBank/DDBJ whole genome shotgun (WGS) entry which is preliminary data.</text>
</comment>
<evidence type="ECO:0000313" key="3">
    <source>
        <dbReference type="Proteomes" id="UP000193922"/>
    </source>
</evidence>
<dbReference type="GeneID" id="63802740"/>
<sequence>MMTLFSESAFTIVDFVAQRLIYVSWIPMVVAFITLCLSSDKERQFIRIAKISRFIYLGTITLYLSYFIFYPKGRYNSLIYPPFLVTHFLITFMHSIFWLVYGDNAISLDVKTYHSIRQAIEEKIKSRHLRHICLRGLDFGEVFGTLGFGSLAAVSLVLPIKDEVLVEDFTEDGNTYATSVTFFVYLASIGFTVYMRNREVQKRIAKEFSAQGSLIETKTEFANEKMPDRDDEHV</sequence>
<feature type="transmembrane region" description="Helical" evidence="1">
    <location>
        <begin position="132"/>
        <end position="156"/>
    </location>
</feature>
<evidence type="ECO:0000313" key="2">
    <source>
        <dbReference type="EMBL" id="ORX74110.1"/>
    </source>
</evidence>
<organism evidence="2 3">
    <name type="scientific">Linderina pennispora</name>
    <dbReference type="NCBI Taxonomy" id="61395"/>
    <lineage>
        <taxon>Eukaryota</taxon>
        <taxon>Fungi</taxon>
        <taxon>Fungi incertae sedis</taxon>
        <taxon>Zoopagomycota</taxon>
        <taxon>Kickxellomycotina</taxon>
        <taxon>Kickxellomycetes</taxon>
        <taxon>Kickxellales</taxon>
        <taxon>Kickxellaceae</taxon>
        <taxon>Linderina</taxon>
    </lineage>
</organism>
<gene>
    <name evidence="2" type="ORF">DL89DRAFT_264073</name>
</gene>
<protein>
    <submittedName>
        <fullName evidence="2">Uncharacterized protein</fullName>
    </submittedName>
</protein>
<feature type="transmembrane region" description="Helical" evidence="1">
    <location>
        <begin position="82"/>
        <end position="101"/>
    </location>
</feature>
<dbReference type="RefSeq" id="XP_040747321.1">
    <property type="nucleotide sequence ID" value="XM_040886092.1"/>
</dbReference>
<dbReference type="AlphaFoldDB" id="A0A1Y1WKK9"/>
<feature type="transmembrane region" description="Helical" evidence="1">
    <location>
        <begin position="51"/>
        <end position="70"/>
    </location>
</feature>